<keyword evidence="5" id="KW-0808">Transferase</keyword>
<evidence type="ECO:0000256" key="6">
    <source>
        <dbReference type="ARBA" id="ARBA00022691"/>
    </source>
</evidence>
<comment type="subcellular location">
    <subcellularLocation>
        <location evidence="2">Chromosome</location>
    </subcellularLocation>
    <subcellularLocation>
        <location evidence="1">Nucleus</location>
    </subcellularLocation>
</comment>
<gene>
    <name evidence="9" type="ORF">Pfra01_002273700</name>
</gene>
<evidence type="ECO:0000256" key="7">
    <source>
        <dbReference type="ARBA" id="ARBA00023242"/>
    </source>
</evidence>
<dbReference type="Gene3D" id="2.170.270.10">
    <property type="entry name" value="SET domain"/>
    <property type="match status" value="1"/>
</dbReference>
<feature type="domain" description="SET" evidence="8">
    <location>
        <begin position="7"/>
        <end position="122"/>
    </location>
</feature>
<accession>A0A9W6Y3E8</accession>
<dbReference type="GO" id="GO:0005634">
    <property type="term" value="C:nucleus"/>
    <property type="evidence" value="ECO:0007669"/>
    <property type="project" value="UniProtKB-SubCell"/>
</dbReference>
<evidence type="ECO:0000313" key="10">
    <source>
        <dbReference type="Proteomes" id="UP001165121"/>
    </source>
</evidence>
<dbReference type="SUPFAM" id="SSF82199">
    <property type="entry name" value="SET domain"/>
    <property type="match status" value="1"/>
</dbReference>
<dbReference type="PROSITE" id="PS50280">
    <property type="entry name" value="SET"/>
    <property type="match status" value="1"/>
</dbReference>
<comment type="caution">
    <text evidence="9">The sequence shown here is derived from an EMBL/GenBank/DDBJ whole genome shotgun (WGS) entry which is preliminary data.</text>
</comment>
<evidence type="ECO:0000256" key="5">
    <source>
        <dbReference type="ARBA" id="ARBA00022679"/>
    </source>
</evidence>
<dbReference type="GO" id="GO:0032259">
    <property type="term" value="P:methylation"/>
    <property type="evidence" value="ECO:0007669"/>
    <property type="project" value="UniProtKB-KW"/>
</dbReference>
<protein>
    <submittedName>
        <fullName evidence="9">Unnamed protein product</fullName>
    </submittedName>
</protein>
<organism evidence="9 10">
    <name type="scientific">Phytophthora fragariaefolia</name>
    <dbReference type="NCBI Taxonomy" id="1490495"/>
    <lineage>
        <taxon>Eukaryota</taxon>
        <taxon>Sar</taxon>
        <taxon>Stramenopiles</taxon>
        <taxon>Oomycota</taxon>
        <taxon>Peronosporomycetes</taxon>
        <taxon>Peronosporales</taxon>
        <taxon>Peronosporaceae</taxon>
        <taxon>Phytophthora</taxon>
    </lineage>
</organism>
<reference evidence="9" key="1">
    <citation type="submission" date="2023-04" db="EMBL/GenBank/DDBJ databases">
        <title>Phytophthora fragariaefolia NBRC 109709.</title>
        <authorList>
            <person name="Ichikawa N."/>
            <person name="Sato H."/>
            <person name="Tonouchi N."/>
        </authorList>
    </citation>
    <scope>NUCLEOTIDE SEQUENCE</scope>
    <source>
        <strain evidence="9">NBRC 109709</strain>
    </source>
</reference>
<evidence type="ECO:0000259" key="8">
    <source>
        <dbReference type="PROSITE" id="PS50280"/>
    </source>
</evidence>
<dbReference type="InterPro" id="IPR001214">
    <property type="entry name" value="SET_dom"/>
</dbReference>
<dbReference type="InterPro" id="IPR046341">
    <property type="entry name" value="SET_dom_sf"/>
</dbReference>
<keyword evidence="7" id="KW-0539">Nucleus</keyword>
<proteinExistence type="predicted"/>
<dbReference type="SMART" id="SM00317">
    <property type="entry name" value="SET"/>
    <property type="match status" value="1"/>
</dbReference>
<evidence type="ECO:0000256" key="3">
    <source>
        <dbReference type="ARBA" id="ARBA00022454"/>
    </source>
</evidence>
<dbReference type="EMBL" id="BSXT01003508">
    <property type="protein sequence ID" value="GMF54466.1"/>
    <property type="molecule type" value="Genomic_DNA"/>
</dbReference>
<dbReference type="Pfam" id="PF00856">
    <property type="entry name" value="SET"/>
    <property type="match status" value="1"/>
</dbReference>
<evidence type="ECO:0000313" key="9">
    <source>
        <dbReference type="EMBL" id="GMF54466.1"/>
    </source>
</evidence>
<sequence>MQDGASVLFEVVKVRGKGMALVCDQEIKPGGFVCQYTGEVISLEAYRCREQVLKGALNGYGMAVGTDEVIDARNVGDVARFANHSCSPNCVVERWEVNGEICCAFYATRHIEVGGEITIGYGRGNTKSKVRKLFSLVGCSCPQFPTSYTDV</sequence>
<keyword evidence="4" id="KW-0489">Methyltransferase</keyword>
<dbReference type="InterPro" id="IPR050777">
    <property type="entry name" value="SET2_Histone-Lys_MeTrsfase"/>
</dbReference>
<evidence type="ECO:0000256" key="1">
    <source>
        <dbReference type="ARBA" id="ARBA00004123"/>
    </source>
</evidence>
<evidence type="ECO:0000256" key="4">
    <source>
        <dbReference type="ARBA" id="ARBA00022603"/>
    </source>
</evidence>
<evidence type="ECO:0000256" key="2">
    <source>
        <dbReference type="ARBA" id="ARBA00004286"/>
    </source>
</evidence>
<keyword evidence="6" id="KW-0949">S-adenosyl-L-methionine</keyword>
<dbReference type="Proteomes" id="UP001165121">
    <property type="component" value="Unassembled WGS sequence"/>
</dbReference>
<keyword evidence="10" id="KW-1185">Reference proteome</keyword>
<dbReference type="OrthoDB" id="126198at2759"/>
<dbReference type="PANTHER" id="PTHR22884">
    <property type="entry name" value="SET DOMAIN PROTEINS"/>
    <property type="match status" value="1"/>
</dbReference>
<dbReference type="AlphaFoldDB" id="A0A9W6Y3E8"/>
<dbReference type="GO" id="GO:0005694">
    <property type="term" value="C:chromosome"/>
    <property type="evidence" value="ECO:0007669"/>
    <property type="project" value="UniProtKB-SubCell"/>
</dbReference>
<name>A0A9W6Y3E8_9STRA</name>
<dbReference type="GO" id="GO:0008168">
    <property type="term" value="F:methyltransferase activity"/>
    <property type="evidence" value="ECO:0007669"/>
    <property type="project" value="UniProtKB-KW"/>
</dbReference>
<keyword evidence="3" id="KW-0158">Chromosome</keyword>